<keyword evidence="8" id="KW-1185">Reference proteome</keyword>
<keyword evidence="3 6" id="KW-0645">Protease</keyword>
<dbReference type="PANTHER" id="PTHR38469">
    <property type="entry name" value="PERIPLASMIC PEPTIDASE SUBFAMILY S1B"/>
    <property type="match status" value="1"/>
</dbReference>
<dbReference type="Pfam" id="PF10459">
    <property type="entry name" value="Peptidase_S46"/>
    <property type="match status" value="1"/>
</dbReference>
<dbReference type="EC" id="3.4.14.-" evidence="6"/>
<dbReference type="InterPro" id="IPR019500">
    <property type="entry name" value="Pep_S46"/>
</dbReference>
<reference evidence="7 8" key="1">
    <citation type="journal article" date="2024" name="Curr. Microbiol.">
        <title>Luteibacter sahnii sp. nov., A Novel Yellow-Colored Xanthomonadin Pigment Producing Probiotic Bacterium from Healthy Rice Seed Microbiome.</title>
        <authorList>
            <person name="Jaiswal G."/>
            <person name="Rana R."/>
            <person name="Nayak P.K."/>
            <person name="Chouhan R."/>
            <person name="Gandhi S.G."/>
            <person name="Patel H.K."/>
            <person name="Patil P.B."/>
        </authorList>
    </citation>
    <scope>NUCLEOTIDE SEQUENCE [LARGE SCALE GENOMIC DNA]</scope>
    <source>
        <strain evidence="7 8">PPL201</strain>
    </source>
</reference>
<comment type="caution">
    <text evidence="7">The sequence shown here is derived from an EMBL/GenBank/DDBJ whole genome shotgun (WGS) entry which is preliminary data.</text>
</comment>
<evidence type="ECO:0000256" key="5">
    <source>
        <dbReference type="ARBA" id="ARBA00022801"/>
    </source>
</evidence>
<gene>
    <name evidence="7" type="ORF">P3W24_11625</name>
</gene>
<dbReference type="PANTHER" id="PTHR38469:SF1">
    <property type="entry name" value="PERIPLASMIC PEPTIDASE SUBFAMILY S1B"/>
    <property type="match status" value="1"/>
</dbReference>
<organism evidence="7 8">
    <name type="scientific">Luteibacter sahnii</name>
    <dbReference type="NCBI Taxonomy" id="3021977"/>
    <lineage>
        <taxon>Bacteria</taxon>
        <taxon>Pseudomonadati</taxon>
        <taxon>Pseudomonadota</taxon>
        <taxon>Gammaproteobacteria</taxon>
        <taxon>Lysobacterales</taxon>
        <taxon>Rhodanobacteraceae</taxon>
        <taxon>Luteibacter</taxon>
    </lineage>
</organism>
<dbReference type="SUPFAM" id="SSF50494">
    <property type="entry name" value="Trypsin-like serine proteases"/>
    <property type="match status" value="1"/>
</dbReference>
<feature type="chain" id="PRO_5044991429" description="Dipeptidyl-peptidase" evidence="6">
    <location>
        <begin position="21"/>
        <end position="720"/>
    </location>
</feature>
<dbReference type="Proteomes" id="UP001528850">
    <property type="component" value="Unassembled WGS sequence"/>
</dbReference>
<evidence type="ECO:0000256" key="3">
    <source>
        <dbReference type="ARBA" id="ARBA00022670"/>
    </source>
</evidence>
<feature type="signal peptide" evidence="6">
    <location>
        <begin position="1"/>
        <end position="20"/>
    </location>
</feature>
<keyword evidence="5 6" id="KW-0378">Hydrolase</keyword>
<evidence type="ECO:0000256" key="6">
    <source>
        <dbReference type="RuleBase" id="RU366067"/>
    </source>
</evidence>
<dbReference type="EMBL" id="JARJJS010000002">
    <property type="protein sequence ID" value="MDF4025614.1"/>
    <property type="molecule type" value="Genomic_DNA"/>
</dbReference>
<evidence type="ECO:0000256" key="1">
    <source>
        <dbReference type="ARBA" id="ARBA00010491"/>
    </source>
</evidence>
<comment type="similarity">
    <text evidence="1 6">Belongs to the peptidase S46 family.</text>
</comment>
<accession>A0ABT6BC10</accession>
<keyword evidence="6" id="KW-0720">Serine protease</keyword>
<proteinExistence type="inferred from homology"/>
<dbReference type="InterPro" id="IPR043504">
    <property type="entry name" value="Peptidase_S1_PA_chymotrypsin"/>
</dbReference>
<sequence length="720" mass="79172">MRRLALAAALAAALVPAAHAVEGMWQPAQLPKIAGALKQHGLKLDPATLTDLTAYPMGAIVSLGGCTASFVSPDGLVVTNHHCGYGALQYNSTKEKNLIEQGFLAKTIADELPGSPDMRVFVTEEIRDVTKDIDAKLTPDMSGKQRYDAIELAKKELVKGRETDGYRCDVYTFHGGYSYQLIKQLEIKDVRLVYAPPESIGKFGGDVDNWMWPRHTGDFSYLRAYVSKDGKSAPYSKDNVPYHPKHVIKINPQGLENGDYVMVVGYPGRTNRYRLAQEVQSAIDWTYPTQIAIYQQQLDTIAANGKRDPDVTVKYASYVAGLNNYLKNFGGQLEGLRRADAVAVKQKQEADLDAWLAHQGGATNEALRQDIAALKGKLKAAEATRDRDLDLSLISRTQLFSSAMRLARLAQERTKPDMERDAGYQQRDEPRIEGALKQMERRYDPKTDQDLLTNALVRYVTLPADQRIPSLDRWLGGASNRPAIQAKAASLYTGSRLGNTAERLKWFKADAKAIAASDDSALKLANAMLPDMKRIEDAEDARDGELAKLRPRYMQAIIAWKEAQGLPVCPDANSSLRVTFGNVQGVAPRDGVSYAPFTTVKGILEKDTGVEPFNAPKAETDAIRAGAFDGYASKKQGTLPVDFLADLDITGGNSGSPALDAQGRLVGLAFDGNWESVSGDWLFNPALNRSIQVDVRYMLWVMHHLDHADNLLKEMGVPAK</sequence>
<dbReference type="InterPro" id="IPR009003">
    <property type="entry name" value="Peptidase_S1_PA"/>
</dbReference>
<keyword evidence="2 6" id="KW-0031">Aminopeptidase</keyword>
<keyword evidence="4 6" id="KW-0732">Signal</keyword>
<protein>
    <recommendedName>
        <fullName evidence="6">Dipeptidyl-peptidase</fullName>
        <ecNumber evidence="6">3.4.14.-</ecNumber>
    </recommendedName>
</protein>
<comment type="function">
    <text evidence="6">Catalyzes the removal of dipeptides from the N-terminus of oligopeptides.</text>
</comment>
<evidence type="ECO:0000313" key="7">
    <source>
        <dbReference type="EMBL" id="MDF4025614.1"/>
    </source>
</evidence>
<evidence type="ECO:0000313" key="8">
    <source>
        <dbReference type="Proteomes" id="UP001528850"/>
    </source>
</evidence>
<evidence type="ECO:0000256" key="2">
    <source>
        <dbReference type="ARBA" id="ARBA00022438"/>
    </source>
</evidence>
<name>A0ABT6BC10_9GAMM</name>
<dbReference type="Gene3D" id="2.40.10.10">
    <property type="entry name" value="Trypsin-like serine proteases"/>
    <property type="match status" value="1"/>
</dbReference>
<evidence type="ECO:0000256" key="4">
    <source>
        <dbReference type="ARBA" id="ARBA00022729"/>
    </source>
</evidence>